<sequence>MEATKAVNFHRKDALVVSTSFALREWSQVSARRDLDVDLFDCMDRAPAVGLGLALAQPGGKVLVLDCDSTLRTNLGGLATIGESNPENLVHFVFDDVSSSSTSGVRIKEMDNLDLAQIALSSGYAKTYEFDKLEEFLIGLEEVMRQTGPVFVRVKVFRDGIQLPFPERSMAEGWAEVRDLLTSGE</sequence>
<evidence type="ECO:0000259" key="3">
    <source>
        <dbReference type="Pfam" id="PF02775"/>
    </source>
</evidence>
<dbReference type="EMBL" id="FAXA01000028">
    <property type="protein sequence ID" value="CUV01227.1"/>
    <property type="molecule type" value="Genomic_DNA"/>
</dbReference>
<accession>A0A170Q955</accession>
<reference evidence="4" key="1">
    <citation type="submission" date="2015-10" db="EMBL/GenBank/DDBJ databases">
        <authorList>
            <person name="Gilbert D.G."/>
        </authorList>
    </citation>
    <scope>NUCLEOTIDE SEQUENCE</scope>
</reference>
<evidence type="ECO:0000256" key="1">
    <source>
        <dbReference type="ARBA" id="ARBA00022793"/>
    </source>
</evidence>
<organism evidence="4">
    <name type="scientific">hydrothermal vent metagenome</name>
    <dbReference type="NCBI Taxonomy" id="652676"/>
    <lineage>
        <taxon>unclassified sequences</taxon>
        <taxon>metagenomes</taxon>
        <taxon>ecological metagenomes</taxon>
    </lineage>
</organism>
<dbReference type="Gene3D" id="3.40.50.970">
    <property type="match status" value="1"/>
</dbReference>
<dbReference type="PANTHER" id="PTHR42818:SF1">
    <property type="entry name" value="SULFOPYRUVATE DECARBOXYLASE"/>
    <property type="match status" value="1"/>
</dbReference>
<evidence type="ECO:0000313" key="4">
    <source>
        <dbReference type="EMBL" id="CUV01227.1"/>
    </source>
</evidence>
<dbReference type="GO" id="GO:0033980">
    <property type="term" value="F:phosphonopyruvate decarboxylase activity"/>
    <property type="evidence" value="ECO:0007669"/>
    <property type="project" value="UniProtKB-EC"/>
</dbReference>
<name>A0A170Q955_9ZZZZ</name>
<dbReference type="EC" id="4.1.1.82" evidence="4"/>
<feature type="domain" description="Thiamine pyrophosphate enzyme TPP-binding" evidence="3">
    <location>
        <begin position="32"/>
        <end position="154"/>
    </location>
</feature>
<dbReference type="GO" id="GO:0030976">
    <property type="term" value="F:thiamine pyrophosphate binding"/>
    <property type="evidence" value="ECO:0007669"/>
    <property type="project" value="InterPro"/>
</dbReference>
<gene>
    <name evidence="4" type="ORF">MGWOODY_Clf1908</name>
</gene>
<keyword evidence="2 4" id="KW-0456">Lyase</keyword>
<keyword evidence="1" id="KW-0210">Decarboxylase</keyword>
<proteinExistence type="predicted"/>
<dbReference type="InterPro" id="IPR029061">
    <property type="entry name" value="THDP-binding"/>
</dbReference>
<dbReference type="PANTHER" id="PTHR42818">
    <property type="entry name" value="SULFOPYRUVATE DECARBOXYLASE SUBUNIT ALPHA"/>
    <property type="match status" value="1"/>
</dbReference>
<dbReference type="AlphaFoldDB" id="A0A170Q955"/>
<dbReference type="SUPFAM" id="SSF52518">
    <property type="entry name" value="Thiamin diphosphate-binding fold (THDP-binding)"/>
    <property type="match status" value="1"/>
</dbReference>
<dbReference type="InterPro" id="IPR051818">
    <property type="entry name" value="TPP_dependent_decarboxylase"/>
</dbReference>
<protein>
    <submittedName>
        <fullName evidence="4">Phosphonopyruvate decarboxylase</fullName>
        <ecNumber evidence="4">4.1.1.82</ecNumber>
    </submittedName>
</protein>
<evidence type="ECO:0000256" key="2">
    <source>
        <dbReference type="ARBA" id="ARBA00023239"/>
    </source>
</evidence>
<dbReference type="InterPro" id="IPR011766">
    <property type="entry name" value="TPP_enzyme_TPP-bd"/>
</dbReference>
<dbReference type="Pfam" id="PF02775">
    <property type="entry name" value="TPP_enzyme_C"/>
    <property type="match status" value="1"/>
</dbReference>
<keyword evidence="4" id="KW-0670">Pyruvate</keyword>